<keyword evidence="6" id="KW-0995">Kinetochore</keyword>
<evidence type="ECO:0000256" key="10">
    <source>
        <dbReference type="SAM" id="MobiDB-lite"/>
    </source>
</evidence>
<evidence type="ECO:0000256" key="4">
    <source>
        <dbReference type="ARBA" id="ARBA00022618"/>
    </source>
</evidence>
<keyword evidence="9" id="KW-0137">Centromere</keyword>
<reference evidence="11 12" key="1">
    <citation type="journal article" date="2023" name="Commun. Biol.">
        <title>Genome analysis of Parmales, the sister group of diatoms, reveals the evolutionary specialization of diatoms from phago-mixotrophs to photoautotrophs.</title>
        <authorList>
            <person name="Ban H."/>
            <person name="Sato S."/>
            <person name="Yoshikawa S."/>
            <person name="Yamada K."/>
            <person name="Nakamura Y."/>
            <person name="Ichinomiya M."/>
            <person name="Sato N."/>
            <person name="Blanc-Mathieu R."/>
            <person name="Endo H."/>
            <person name="Kuwata A."/>
            <person name="Ogata H."/>
        </authorList>
    </citation>
    <scope>NUCLEOTIDE SEQUENCE [LARGE SCALE GENOMIC DNA]</scope>
</reference>
<accession>A0ABQ6NEJ6</accession>
<dbReference type="Proteomes" id="UP001165060">
    <property type="component" value="Unassembled WGS sequence"/>
</dbReference>
<keyword evidence="3" id="KW-0158">Chromosome</keyword>
<evidence type="ECO:0000256" key="9">
    <source>
        <dbReference type="ARBA" id="ARBA00023328"/>
    </source>
</evidence>
<evidence type="ECO:0000256" key="3">
    <source>
        <dbReference type="ARBA" id="ARBA00022454"/>
    </source>
</evidence>
<comment type="subcellular location">
    <subcellularLocation>
        <location evidence="1">Chromosome</location>
        <location evidence="1">Centromere</location>
        <location evidence="1">Kinetochore</location>
    </subcellularLocation>
</comment>
<evidence type="ECO:0000256" key="6">
    <source>
        <dbReference type="ARBA" id="ARBA00022838"/>
    </source>
</evidence>
<feature type="non-terminal residue" evidence="11">
    <location>
        <position position="152"/>
    </location>
</feature>
<protein>
    <submittedName>
        <fullName evidence="11">Uncharacterized protein</fullName>
    </submittedName>
</protein>
<dbReference type="Pfam" id="PF05859">
    <property type="entry name" value="Mis12"/>
    <property type="match status" value="1"/>
</dbReference>
<evidence type="ECO:0000256" key="1">
    <source>
        <dbReference type="ARBA" id="ARBA00004629"/>
    </source>
</evidence>
<evidence type="ECO:0000256" key="2">
    <source>
        <dbReference type="ARBA" id="ARBA00008643"/>
    </source>
</evidence>
<evidence type="ECO:0000256" key="7">
    <source>
        <dbReference type="ARBA" id="ARBA00023054"/>
    </source>
</evidence>
<keyword evidence="4" id="KW-0132">Cell division</keyword>
<name>A0ABQ6NEJ6_9STRA</name>
<sequence>MSSTPPPSTPAPTLPVADRFFGFSAVSFCGEIFKAVDDYICDGVDAMEIVLVPQFSGPDREQLKTANDSFIERVTQAFDRNMDKFEIYAHRNILSVPAPVEKILEAEVTATALTPGSAKKRRLSKAATPQAASPAGLGISVPETKDDVPTPA</sequence>
<evidence type="ECO:0000256" key="5">
    <source>
        <dbReference type="ARBA" id="ARBA00022776"/>
    </source>
</evidence>
<comment type="similarity">
    <text evidence="2">Belongs to the mis12 family.</text>
</comment>
<proteinExistence type="inferred from homology"/>
<keyword evidence="8" id="KW-0131">Cell cycle</keyword>
<dbReference type="InterPro" id="IPR008685">
    <property type="entry name" value="Centromere_Mis12"/>
</dbReference>
<dbReference type="PANTHER" id="PTHR14527">
    <property type="entry name" value="PROTEIN MIS12 HOMOLOG"/>
    <property type="match status" value="1"/>
</dbReference>
<keyword evidence="5" id="KW-0498">Mitosis</keyword>
<dbReference type="PANTHER" id="PTHR14527:SF2">
    <property type="entry name" value="PROTEIN MIS12 HOMOLOG"/>
    <property type="match status" value="1"/>
</dbReference>
<evidence type="ECO:0000256" key="8">
    <source>
        <dbReference type="ARBA" id="ARBA00023306"/>
    </source>
</evidence>
<keyword evidence="7" id="KW-0175">Coiled coil</keyword>
<gene>
    <name evidence="11" type="ORF">TeGR_g13000</name>
</gene>
<organism evidence="11 12">
    <name type="scientific">Tetraparma gracilis</name>
    <dbReference type="NCBI Taxonomy" id="2962635"/>
    <lineage>
        <taxon>Eukaryota</taxon>
        <taxon>Sar</taxon>
        <taxon>Stramenopiles</taxon>
        <taxon>Ochrophyta</taxon>
        <taxon>Bolidophyceae</taxon>
        <taxon>Parmales</taxon>
        <taxon>Triparmaceae</taxon>
        <taxon>Tetraparma</taxon>
    </lineage>
</organism>
<evidence type="ECO:0000313" key="11">
    <source>
        <dbReference type="EMBL" id="GMI57787.1"/>
    </source>
</evidence>
<keyword evidence="12" id="KW-1185">Reference proteome</keyword>
<dbReference type="EMBL" id="BRYB01006444">
    <property type="protein sequence ID" value="GMI57787.1"/>
    <property type="molecule type" value="Genomic_DNA"/>
</dbReference>
<evidence type="ECO:0000313" key="12">
    <source>
        <dbReference type="Proteomes" id="UP001165060"/>
    </source>
</evidence>
<feature type="region of interest" description="Disordered" evidence="10">
    <location>
        <begin position="116"/>
        <end position="152"/>
    </location>
</feature>
<feature type="compositionally biased region" description="Basic and acidic residues" evidence="10">
    <location>
        <begin position="143"/>
        <end position="152"/>
    </location>
</feature>
<comment type="caution">
    <text evidence="11">The sequence shown here is derived from an EMBL/GenBank/DDBJ whole genome shotgun (WGS) entry which is preliminary data.</text>
</comment>